<dbReference type="InterPro" id="IPR002035">
    <property type="entry name" value="VWF_A"/>
</dbReference>
<keyword evidence="4" id="KW-1185">Reference proteome</keyword>
<dbReference type="Proteomes" id="UP001359886">
    <property type="component" value="Unassembled WGS sequence"/>
</dbReference>
<evidence type="ECO:0000313" key="4">
    <source>
        <dbReference type="Proteomes" id="UP001359886"/>
    </source>
</evidence>
<dbReference type="AlphaFoldDB" id="A0AAW9R9M7"/>
<gene>
    <name evidence="3" type="ORF">V3330_02040</name>
</gene>
<evidence type="ECO:0000256" key="1">
    <source>
        <dbReference type="SAM" id="SignalP"/>
    </source>
</evidence>
<feature type="chain" id="PRO_5043712677" description="VWFA domain-containing protein" evidence="1">
    <location>
        <begin position="23"/>
        <end position="636"/>
    </location>
</feature>
<dbReference type="Gene3D" id="3.40.50.410">
    <property type="entry name" value="von Willebrand factor, type A domain"/>
    <property type="match status" value="1"/>
</dbReference>
<comment type="caution">
    <text evidence="3">The sequence shown here is derived from an EMBL/GenBank/DDBJ whole genome shotgun (WGS) entry which is preliminary data.</text>
</comment>
<dbReference type="PROSITE" id="PS50234">
    <property type="entry name" value="VWFA"/>
    <property type="match status" value="1"/>
</dbReference>
<accession>A0AAW9R9M7</accession>
<name>A0AAW9R9M7_9GAMM</name>
<sequence>MIRIRFIAVWVCAILLPPAVIGQDNITLDAPASAGINEAIEVQTGGTPARGDTVRFADTDGNLLGGSYAYVGLAKNGLLTLSAPVDPGEYQVVYVSGGEIIAHSPLTVQAVEAMVEVPQQVGMNDAFDVQFSGPANKGDTLRIADSTGKAVGRAYAYVGLAKNNKISLRAPAQAGDYRVEYVTGRKVIGSAALRVFGVQADVTIPATVPAGAVFQANWNGPANHGDRLRVRDSGGRNTGSYGYVGINPKGVTLRAPEEPGTYEVVYLTGDQVIGTAAFDVTGVSAELDAPDEAPGNERFEVHWTGPGNYGDVIRLFPDGADDDVAYTYIEPGDDTGVAPGIDQTVFIHAPATPGVHELRYVSHGGTTLASRRIDITPPTILPGSLQVLPGNRPALGPGDAVEIILDASGSMLQRQNGERRITIAKRTLDGLISETLPAGTPLALRVFGHREADSCRTDLEIPLKPLDRAGAAAVLAGITAMNLAKTPIADSLAHTEPDLAGVSGERIIVLVTDGEETCDGNPADVIAAMRSRGIDIRFNIVGYAIDDPGLRETFERWAALGGGAYFNADDEVGLAAGLTRAVNPSFDIVNADGEVIGRGVAGADPVSLMPGQYTVRLAERTEAIEIQSDRLTTLEL</sequence>
<dbReference type="RefSeq" id="WP_354693713.1">
    <property type="nucleotide sequence ID" value="NZ_JAZHOG010000001.1"/>
</dbReference>
<evidence type="ECO:0000259" key="2">
    <source>
        <dbReference type="PROSITE" id="PS50234"/>
    </source>
</evidence>
<proteinExistence type="predicted"/>
<organism evidence="3 4">
    <name type="scientific">Elongatibacter sediminis</name>
    <dbReference type="NCBI Taxonomy" id="3119006"/>
    <lineage>
        <taxon>Bacteria</taxon>
        <taxon>Pseudomonadati</taxon>
        <taxon>Pseudomonadota</taxon>
        <taxon>Gammaproteobacteria</taxon>
        <taxon>Chromatiales</taxon>
        <taxon>Wenzhouxiangellaceae</taxon>
        <taxon>Elongatibacter</taxon>
    </lineage>
</organism>
<protein>
    <recommendedName>
        <fullName evidence="2">VWFA domain-containing protein</fullName>
    </recommendedName>
</protein>
<feature type="domain" description="VWFA" evidence="2">
    <location>
        <begin position="400"/>
        <end position="582"/>
    </location>
</feature>
<dbReference type="EMBL" id="JAZHOG010000001">
    <property type="protein sequence ID" value="MEJ8566393.1"/>
    <property type="molecule type" value="Genomic_DNA"/>
</dbReference>
<keyword evidence="1" id="KW-0732">Signal</keyword>
<feature type="signal peptide" evidence="1">
    <location>
        <begin position="1"/>
        <end position="22"/>
    </location>
</feature>
<evidence type="ECO:0000313" key="3">
    <source>
        <dbReference type="EMBL" id="MEJ8566393.1"/>
    </source>
</evidence>
<dbReference type="InterPro" id="IPR036465">
    <property type="entry name" value="vWFA_dom_sf"/>
</dbReference>
<reference evidence="3 4" key="1">
    <citation type="submission" date="2024-02" db="EMBL/GenBank/DDBJ databases">
        <title>A novel Wenzhouxiangellaceae bacterium, isolated from coastal sediments.</title>
        <authorList>
            <person name="Du Z.-J."/>
            <person name="Ye Y.-Q."/>
            <person name="Zhang X.-Y."/>
        </authorList>
    </citation>
    <scope>NUCLEOTIDE SEQUENCE [LARGE SCALE GENOMIC DNA]</scope>
    <source>
        <strain evidence="3 4">CH-27</strain>
    </source>
</reference>
<dbReference type="SUPFAM" id="SSF53300">
    <property type="entry name" value="vWA-like"/>
    <property type="match status" value="1"/>
</dbReference>